<gene>
    <name evidence="2" type="ORF">FHR04_00340</name>
</gene>
<dbReference type="Proteomes" id="UP000313988">
    <property type="component" value="Unassembled WGS sequence"/>
</dbReference>
<dbReference type="AlphaFoldDB" id="A0A5C4YAA5"/>
<name>A0A5C4YAA5_9DEIO</name>
<accession>A0A5C4YAA5</accession>
<dbReference type="OrthoDB" id="7859473at2"/>
<dbReference type="InterPro" id="IPR032710">
    <property type="entry name" value="NTF2-like_dom_sf"/>
</dbReference>
<reference evidence="2 3" key="1">
    <citation type="submission" date="2019-06" db="EMBL/GenBank/DDBJ databases">
        <title>Genome sequence of Deinococcus radiopugnans ATCC 19172.</title>
        <authorList>
            <person name="Maclea K.S."/>
            <person name="Maynard C.R."/>
        </authorList>
    </citation>
    <scope>NUCLEOTIDE SEQUENCE [LARGE SCALE GENOMIC DNA]</scope>
    <source>
        <strain evidence="2 3">ATCC 19172</strain>
    </source>
</reference>
<dbReference type="SUPFAM" id="SSF54427">
    <property type="entry name" value="NTF2-like"/>
    <property type="match status" value="1"/>
</dbReference>
<dbReference type="Gene3D" id="3.10.450.50">
    <property type="match status" value="1"/>
</dbReference>
<evidence type="ECO:0000313" key="2">
    <source>
        <dbReference type="EMBL" id="TNM72915.1"/>
    </source>
</evidence>
<feature type="domain" description="SnoaL-like" evidence="1">
    <location>
        <begin position="86"/>
        <end position="186"/>
    </location>
</feature>
<protein>
    <submittedName>
        <fullName evidence="2">Nuclear transport factor 2 family protein</fullName>
    </submittedName>
</protein>
<dbReference type="Pfam" id="PF12680">
    <property type="entry name" value="SnoaL_2"/>
    <property type="match status" value="1"/>
</dbReference>
<evidence type="ECO:0000259" key="1">
    <source>
        <dbReference type="Pfam" id="PF12680"/>
    </source>
</evidence>
<sequence>MDSPPRHGSPCLRGMGQPGDGLEVRACRAGCDWAVTGPFPGWPAWITGQSQPTAQAQPSRRATMIQTAPEQTPTAQTPTAQTLALRLLTAFDEKDLPTLQALIAPSAVLHVPGRNPMAGDKHGLPTILGFFAQVAERSAGTQQVDVTDVLGSERHAVALCTVTATRLGRTLHNQVAYVMTFGNGQLLSLRMHNYDQHHVDGFWA</sequence>
<comment type="caution">
    <text evidence="2">The sequence shown here is derived from an EMBL/GenBank/DDBJ whole genome shotgun (WGS) entry which is preliminary data.</text>
</comment>
<dbReference type="EMBL" id="VDMO01000001">
    <property type="protein sequence ID" value="TNM72915.1"/>
    <property type="molecule type" value="Genomic_DNA"/>
</dbReference>
<evidence type="ECO:0000313" key="3">
    <source>
        <dbReference type="Proteomes" id="UP000313988"/>
    </source>
</evidence>
<proteinExistence type="predicted"/>
<organism evidence="2 3">
    <name type="scientific">Deinococcus radiopugnans ATCC 19172</name>
    <dbReference type="NCBI Taxonomy" id="585398"/>
    <lineage>
        <taxon>Bacteria</taxon>
        <taxon>Thermotogati</taxon>
        <taxon>Deinococcota</taxon>
        <taxon>Deinococci</taxon>
        <taxon>Deinococcales</taxon>
        <taxon>Deinococcaceae</taxon>
        <taxon>Deinococcus</taxon>
    </lineage>
</organism>
<dbReference type="InterPro" id="IPR037401">
    <property type="entry name" value="SnoaL-like"/>
</dbReference>